<keyword evidence="1" id="KW-0813">Transport</keyword>
<gene>
    <name evidence="10" type="ORF">DAI18_03735</name>
</gene>
<comment type="similarity">
    <text evidence="8">Belongs to the Bfd family.</text>
</comment>
<keyword evidence="3" id="KW-0479">Metal-binding</keyword>
<dbReference type="AlphaFoldDB" id="A0A2S0PEZ0"/>
<dbReference type="EMBL" id="CP028519">
    <property type="protein sequence ID" value="AVY95950.1"/>
    <property type="molecule type" value="Genomic_DNA"/>
</dbReference>
<evidence type="ECO:0000256" key="8">
    <source>
        <dbReference type="ARBA" id="ARBA00046332"/>
    </source>
</evidence>
<dbReference type="PANTHER" id="PTHR37424">
    <property type="entry name" value="BACTERIOFERRITIN-ASSOCIATED FERREDOXIN"/>
    <property type="match status" value="1"/>
</dbReference>
<evidence type="ECO:0000313" key="10">
    <source>
        <dbReference type="EMBL" id="AVY95950.1"/>
    </source>
</evidence>
<dbReference type="RefSeq" id="WP_028497971.1">
    <property type="nucleotide sequence ID" value="NZ_CAURZP010000001.1"/>
</dbReference>
<dbReference type="InterPro" id="IPR007419">
    <property type="entry name" value="BFD-like_2Fe2S-bd_dom"/>
</dbReference>
<dbReference type="PANTHER" id="PTHR37424:SF1">
    <property type="entry name" value="BACTERIOFERRITIN-ASSOCIATED FERREDOXIN"/>
    <property type="match status" value="1"/>
</dbReference>
<sequence length="76" mass="8127">MYVCVCKAVTDRQIHRAVENGASTLRELAQDLGVATQCGKCAKCAHSVLCEAKAQQQSSRQTVLLQPMGARLPLAA</sequence>
<dbReference type="GO" id="GO:0051537">
    <property type="term" value="F:2 iron, 2 sulfur cluster binding"/>
    <property type="evidence" value="ECO:0007669"/>
    <property type="project" value="UniProtKB-KW"/>
</dbReference>
<keyword evidence="11" id="KW-1185">Reference proteome</keyword>
<protein>
    <recommendedName>
        <fullName evidence="7">Bacterioferritin-associated ferredoxin</fullName>
    </recommendedName>
</protein>
<dbReference type="InterPro" id="IPR052371">
    <property type="entry name" value="BFD-associated_ferredoxin"/>
</dbReference>
<organism evidence="10 11">
    <name type="scientific">Microvirgula aerodenitrificans</name>
    <dbReference type="NCBI Taxonomy" id="57480"/>
    <lineage>
        <taxon>Bacteria</taxon>
        <taxon>Pseudomonadati</taxon>
        <taxon>Pseudomonadota</taxon>
        <taxon>Betaproteobacteria</taxon>
        <taxon>Neisseriales</taxon>
        <taxon>Aquaspirillaceae</taxon>
        <taxon>Microvirgula</taxon>
    </lineage>
</organism>
<dbReference type="STRING" id="1122240.GCA_000620105_00489"/>
<keyword evidence="6" id="KW-0411">Iron-sulfur</keyword>
<evidence type="ECO:0000256" key="4">
    <source>
        <dbReference type="ARBA" id="ARBA00022982"/>
    </source>
</evidence>
<dbReference type="KEGG" id="maer:DAI18_03735"/>
<evidence type="ECO:0000313" key="11">
    <source>
        <dbReference type="Proteomes" id="UP000244173"/>
    </source>
</evidence>
<dbReference type="GO" id="GO:0046872">
    <property type="term" value="F:metal ion binding"/>
    <property type="evidence" value="ECO:0007669"/>
    <property type="project" value="UniProtKB-KW"/>
</dbReference>
<dbReference type="Gene3D" id="1.10.10.1100">
    <property type="entry name" value="BFD-like [2Fe-2S]-binding domain"/>
    <property type="match status" value="1"/>
</dbReference>
<dbReference type="Proteomes" id="UP000244173">
    <property type="component" value="Chromosome"/>
</dbReference>
<dbReference type="Pfam" id="PF04324">
    <property type="entry name" value="Fer2_BFD"/>
    <property type="match status" value="1"/>
</dbReference>
<evidence type="ECO:0000256" key="7">
    <source>
        <dbReference type="ARBA" id="ARBA00039386"/>
    </source>
</evidence>
<evidence type="ECO:0000256" key="1">
    <source>
        <dbReference type="ARBA" id="ARBA00022448"/>
    </source>
</evidence>
<feature type="domain" description="BFD-like [2Fe-2S]-binding" evidence="9">
    <location>
        <begin position="2"/>
        <end position="49"/>
    </location>
</feature>
<keyword evidence="5" id="KW-0408">Iron</keyword>
<evidence type="ECO:0000256" key="3">
    <source>
        <dbReference type="ARBA" id="ARBA00022723"/>
    </source>
</evidence>
<dbReference type="CDD" id="cd19945">
    <property type="entry name" value="Fer2_BFD"/>
    <property type="match status" value="1"/>
</dbReference>
<proteinExistence type="inferred from homology"/>
<evidence type="ECO:0000256" key="6">
    <source>
        <dbReference type="ARBA" id="ARBA00023014"/>
    </source>
</evidence>
<evidence type="ECO:0000259" key="9">
    <source>
        <dbReference type="Pfam" id="PF04324"/>
    </source>
</evidence>
<evidence type="ECO:0000256" key="2">
    <source>
        <dbReference type="ARBA" id="ARBA00022714"/>
    </source>
</evidence>
<evidence type="ECO:0000256" key="5">
    <source>
        <dbReference type="ARBA" id="ARBA00023004"/>
    </source>
</evidence>
<accession>A0A2S0PEZ0</accession>
<keyword evidence="4" id="KW-0249">Electron transport</keyword>
<reference evidence="10 11" key="1">
    <citation type="submission" date="2018-04" db="EMBL/GenBank/DDBJ databases">
        <title>Denitrifier Microvirgula.</title>
        <authorList>
            <person name="Anderson E."/>
            <person name="Jang J."/>
            <person name="Ishii S."/>
        </authorList>
    </citation>
    <scope>NUCLEOTIDE SEQUENCE [LARGE SCALE GENOMIC DNA]</scope>
    <source>
        <strain evidence="10 11">BE2.4</strain>
    </source>
</reference>
<keyword evidence="2" id="KW-0001">2Fe-2S</keyword>
<dbReference type="OrthoDB" id="9815350at2"/>
<name>A0A2S0PEZ0_9NEIS</name>
<dbReference type="InterPro" id="IPR041854">
    <property type="entry name" value="BFD-like_2Fe2S-bd_dom_sf"/>
</dbReference>